<dbReference type="Proteomes" id="UP000092607">
    <property type="component" value="Unassembled WGS sequence"/>
</dbReference>
<reference evidence="1 2" key="1">
    <citation type="submission" date="2016-06" db="EMBL/GenBank/DDBJ databases">
        <title>Draft genome of Moraxella lacunata CCUG 57757A.</title>
        <authorList>
            <person name="Salva-Serra F."/>
            <person name="Engstrom-Jakobsson H."/>
            <person name="Thorell K."/>
            <person name="Gonzales-Siles L."/>
            <person name="Karlsson R."/>
            <person name="Boulund F."/>
            <person name="Engstrand L."/>
            <person name="Kristiansson E."/>
            <person name="Moore E."/>
        </authorList>
    </citation>
    <scope>NUCLEOTIDE SEQUENCE [LARGE SCALE GENOMIC DNA]</scope>
    <source>
        <strain evidence="1 2">CCUG 57757A</strain>
    </source>
</reference>
<comment type="caution">
    <text evidence="1">The sequence shown here is derived from an EMBL/GenBank/DDBJ whole genome shotgun (WGS) entry which is preliminary data.</text>
</comment>
<gene>
    <name evidence="1" type="ORF">A9309_08410</name>
</gene>
<accession>A0A1B8PZ31</accession>
<evidence type="ECO:0000313" key="1">
    <source>
        <dbReference type="EMBL" id="OBX61459.1"/>
    </source>
</evidence>
<organism evidence="1 2">
    <name type="scientific">Moraxella lacunata</name>
    <dbReference type="NCBI Taxonomy" id="477"/>
    <lineage>
        <taxon>Bacteria</taxon>
        <taxon>Pseudomonadati</taxon>
        <taxon>Pseudomonadota</taxon>
        <taxon>Gammaproteobacteria</taxon>
        <taxon>Moraxellales</taxon>
        <taxon>Moraxellaceae</taxon>
        <taxon>Moraxella</taxon>
    </lineage>
</organism>
<sequence>MVKKQGQMVNQRDLKMLEVRRGLIVKKDLYMLMKEIAIQKNTVSPVKSVVTLSAMATPPNFPKTAKVVKSVVRQIKCLYNQTPITLSFK</sequence>
<name>A0A1B8PZ31_MORLA</name>
<evidence type="ECO:0000313" key="2">
    <source>
        <dbReference type="Proteomes" id="UP000092607"/>
    </source>
</evidence>
<protein>
    <submittedName>
        <fullName evidence="1">Uncharacterized protein</fullName>
    </submittedName>
</protein>
<dbReference type="EMBL" id="LZMS01000069">
    <property type="protein sequence ID" value="OBX61459.1"/>
    <property type="molecule type" value="Genomic_DNA"/>
</dbReference>
<dbReference type="AlphaFoldDB" id="A0A1B8PZ31"/>
<proteinExistence type="predicted"/>